<dbReference type="OrthoDB" id="512667at2759"/>
<dbReference type="GO" id="GO:0051087">
    <property type="term" value="F:protein-folding chaperone binding"/>
    <property type="evidence" value="ECO:0007669"/>
    <property type="project" value="TreeGrafter"/>
</dbReference>
<feature type="domain" description="DNL-type" evidence="6">
    <location>
        <begin position="95"/>
        <end position="192"/>
    </location>
</feature>
<keyword evidence="2 4" id="KW-0863">Zinc-finger</keyword>
<reference evidence="7" key="1">
    <citation type="submission" date="2021-01" db="EMBL/GenBank/DDBJ databases">
        <authorList>
            <person name="Zahm M."/>
            <person name="Roques C."/>
            <person name="Cabau C."/>
            <person name="Klopp C."/>
            <person name="Donnadieu C."/>
            <person name="Jouanno E."/>
            <person name="Lampietro C."/>
            <person name="Louis A."/>
            <person name="Herpin A."/>
            <person name="Echchiki A."/>
            <person name="Berthelot C."/>
            <person name="Parey E."/>
            <person name="Roest-Crollius H."/>
            <person name="Braasch I."/>
            <person name="Postlethwait J."/>
            <person name="Bobe J."/>
            <person name="Montfort J."/>
            <person name="Bouchez O."/>
            <person name="Begum T."/>
            <person name="Mejri S."/>
            <person name="Adams A."/>
            <person name="Chen W.-J."/>
            <person name="Guiguen Y."/>
        </authorList>
    </citation>
    <scope>NUCLEOTIDE SEQUENCE</scope>
    <source>
        <tissue evidence="7">Blood</tissue>
    </source>
</reference>
<evidence type="ECO:0000313" key="7">
    <source>
        <dbReference type="EMBL" id="KAI1904752.1"/>
    </source>
</evidence>
<keyword evidence="3" id="KW-0862">Zinc</keyword>
<dbReference type="PROSITE" id="PS51501">
    <property type="entry name" value="ZF_DNL"/>
    <property type="match status" value="1"/>
</dbReference>
<gene>
    <name evidence="7" type="ORF">AGOR_G00008930</name>
</gene>
<proteinExistence type="predicted"/>
<evidence type="ECO:0000256" key="1">
    <source>
        <dbReference type="ARBA" id="ARBA00022723"/>
    </source>
</evidence>
<evidence type="ECO:0000256" key="2">
    <source>
        <dbReference type="ARBA" id="ARBA00022771"/>
    </source>
</evidence>
<accession>A0A8T3E631</accession>
<dbReference type="InterPro" id="IPR024158">
    <property type="entry name" value="Mt_import_TIM15"/>
</dbReference>
<dbReference type="AlphaFoldDB" id="A0A8T3E631"/>
<dbReference type="Proteomes" id="UP000829720">
    <property type="component" value="Unassembled WGS sequence"/>
</dbReference>
<evidence type="ECO:0000256" key="5">
    <source>
        <dbReference type="SAM" id="MobiDB-lite"/>
    </source>
</evidence>
<dbReference type="GO" id="GO:0008270">
    <property type="term" value="F:zinc ion binding"/>
    <property type="evidence" value="ECO:0007669"/>
    <property type="project" value="UniProtKB-KW"/>
</dbReference>
<keyword evidence="1" id="KW-0479">Metal-binding</keyword>
<dbReference type="EMBL" id="JAERUA010000001">
    <property type="protein sequence ID" value="KAI1904752.1"/>
    <property type="molecule type" value="Genomic_DNA"/>
</dbReference>
<dbReference type="GO" id="GO:0006457">
    <property type="term" value="P:protein folding"/>
    <property type="evidence" value="ECO:0007669"/>
    <property type="project" value="TreeGrafter"/>
</dbReference>
<evidence type="ECO:0000259" key="6">
    <source>
        <dbReference type="PROSITE" id="PS51501"/>
    </source>
</evidence>
<organism evidence="7 8">
    <name type="scientific">Albula goreensis</name>
    <dbReference type="NCBI Taxonomy" id="1534307"/>
    <lineage>
        <taxon>Eukaryota</taxon>
        <taxon>Metazoa</taxon>
        <taxon>Chordata</taxon>
        <taxon>Craniata</taxon>
        <taxon>Vertebrata</taxon>
        <taxon>Euteleostomi</taxon>
        <taxon>Actinopterygii</taxon>
        <taxon>Neopterygii</taxon>
        <taxon>Teleostei</taxon>
        <taxon>Albuliformes</taxon>
        <taxon>Albulidae</taxon>
        <taxon>Albula</taxon>
    </lineage>
</organism>
<evidence type="ECO:0000256" key="4">
    <source>
        <dbReference type="PROSITE-ProRule" id="PRU00834"/>
    </source>
</evidence>
<keyword evidence="8" id="KW-1185">Reference proteome</keyword>
<dbReference type="PANTHER" id="PTHR20922">
    <property type="entry name" value="DNL-TYPE ZINC FINGER PROTEIN"/>
    <property type="match status" value="1"/>
</dbReference>
<evidence type="ECO:0000256" key="3">
    <source>
        <dbReference type="ARBA" id="ARBA00022833"/>
    </source>
</evidence>
<dbReference type="InterPro" id="IPR007853">
    <property type="entry name" value="Znf_DNL-typ"/>
</dbReference>
<dbReference type="PANTHER" id="PTHR20922:SF13">
    <property type="entry name" value="DNL-TYPE ZINC FINGER PROTEIN"/>
    <property type="match status" value="1"/>
</dbReference>
<evidence type="ECO:0000313" key="8">
    <source>
        <dbReference type="Proteomes" id="UP000829720"/>
    </source>
</evidence>
<feature type="region of interest" description="Disordered" evidence="5">
    <location>
        <begin position="186"/>
        <end position="207"/>
    </location>
</feature>
<dbReference type="Pfam" id="PF05180">
    <property type="entry name" value="zf-DNL"/>
    <property type="match status" value="1"/>
</dbReference>
<comment type="caution">
    <text evidence="7">The sequence shown here is derived from an EMBL/GenBank/DDBJ whole genome shotgun (WGS) entry which is preliminary data.</text>
</comment>
<sequence length="207" mass="23328">MCSALKRPYLFYVLLQRSCGRHQSCLSFRNVFINVNNKHCYGDRRLTVRHHPALQELVYGGNLVSGLTKQKLSTFGLCKEFSTTAHNKSESIGKIQSSHYHLVYTCKVCSTRSMKRISKTAYHKGVVIVTCPGCKNHHIIADNLGWFSDLEGKRNIEEILAEKGEKVKRIEGDEAVQIVLEESINNDTINSSDGPKMLPKNEGSEKT</sequence>
<name>A0A8T3E631_9TELE</name>
<dbReference type="GO" id="GO:0005739">
    <property type="term" value="C:mitochondrion"/>
    <property type="evidence" value="ECO:0007669"/>
    <property type="project" value="TreeGrafter"/>
</dbReference>
<protein>
    <recommendedName>
        <fullName evidence="6">DNL-type domain-containing protein</fullName>
    </recommendedName>
</protein>
<dbReference type="GO" id="GO:0050821">
    <property type="term" value="P:protein stabilization"/>
    <property type="evidence" value="ECO:0007669"/>
    <property type="project" value="TreeGrafter"/>
</dbReference>
<dbReference type="GO" id="GO:0030150">
    <property type="term" value="P:protein import into mitochondrial matrix"/>
    <property type="evidence" value="ECO:0007669"/>
    <property type="project" value="TreeGrafter"/>
</dbReference>